<dbReference type="NCBIfam" id="NF001140">
    <property type="entry name" value="PRK00147.1"/>
    <property type="match status" value="1"/>
</dbReference>
<keyword evidence="4 13" id="KW-0963">Cytoplasm</keyword>
<evidence type="ECO:0000256" key="13">
    <source>
        <dbReference type="HAMAP-Rule" id="MF_00113"/>
    </source>
</evidence>
<dbReference type="Proteomes" id="UP000608345">
    <property type="component" value="Unassembled WGS sequence"/>
</dbReference>
<keyword evidence="7 13" id="KW-0671">Queuosine biosynthesis</keyword>
<dbReference type="AlphaFoldDB" id="A0A918JMG4"/>
<evidence type="ECO:0000256" key="2">
    <source>
        <dbReference type="ARBA" id="ARBA00004691"/>
    </source>
</evidence>
<evidence type="ECO:0000256" key="10">
    <source>
        <dbReference type="ARBA" id="ARBA00066503"/>
    </source>
</evidence>
<comment type="similarity">
    <text evidence="9 13">Belongs to the QueA family.</text>
</comment>
<evidence type="ECO:0000256" key="6">
    <source>
        <dbReference type="ARBA" id="ARBA00022691"/>
    </source>
</evidence>
<dbReference type="Gene3D" id="3.40.1780.10">
    <property type="entry name" value="QueA-like"/>
    <property type="match status" value="1"/>
</dbReference>
<dbReference type="GO" id="GO:0051075">
    <property type="term" value="F:S-adenosylmethionine:tRNA ribosyltransferase-isomerase activity"/>
    <property type="evidence" value="ECO:0007669"/>
    <property type="project" value="UniProtKB-EC"/>
</dbReference>
<dbReference type="GO" id="GO:0008616">
    <property type="term" value="P:tRNA queuosine(34) biosynthetic process"/>
    <property type="evidence" value="ECO:0007669"/>
    <property type="project" value="UniProtKB-UniRule"/>
</dbReference>
<name>A0A918JMG4_9BURK</name>
<keyword evidence="6 13" id="KW-0949">S-adenosyl-L-methionine</keyword>
<comment type="subcellular location">
    <subcellularLocation>
        <location evidence="1 13">Cytoplasm</location>
    </subcellularLocation>
</comment>
<proteinExistence type="inferred from homology"/>
<dbReference type="RefSeq" id="WP_189385328.1">
    <property type="nucleotide sequence ID" value="NZ_BAABFY010000051.1"/>
</dbReference>
<evidence type="ECO:0000313" key="15">
    <source>
        <dbReference type="Proteomes" id="UP000608345"/>
    </source>
</evidence>
<gene>
    <name evidence="13 14" type="primary">queA</name>
    <name evidence="14" type="ORF">GCM10011450_19740</name>
</gene>
<comment type="caution">
    <text evidence="14">The sequence shown here is derived from an EMBL/GenBank/DDBJ whole genome shotgun (WGS) entry which is preliminary data.</text>
</comment>
<dbReference type="Pfam" id="PF02547">
    <property type="entry name" value="Queuosine_synth"/>
    <property type="match status" value="1"/>
</dbReference>
<dbReference type="EMBL" id="BMYS01000014">
    <property type="protein sequence ID" value="GGW89595.1"/>
    <property type="molecule type" value="Genomic_DNA"/>
</dbReference>
<comment type="pathway">
    <text evidence="2 13">tRNA modification; tRNA-queuosine biosynthesis.</text>
</comment>
<evidence type="ECO:0000256" key="4">
    <source>
        <dbReference type="ARBA" id="ARBA00022490"/>
    </source>
</evidence>
<evidence type="ECO:0000256" key="11">
    <source>
        <dbReference type="ARBA" id="ARBA00069325"/>
    </source>
</evidence>
<keyword evidence="5 13" id="KW-0808">Transferase</keyword>
<dbReference type="InterPro" id="IPR042118">
    <property type="entry name" value="QueA_dom1"/>
</dbReference>
<dbReference type="NCBIfam" id="TIGR00113">
    <property type="entry name" value="queA"/>
    <property type="match status" value="1"/>
</dbReference>
<dbReference type="PANTHER" id="PTHR30307:SF0">
    <property type="entry name" value="S-ADENOSYLMETHIONINE:TRNA RIBOSYLTRANSFERASE-ISOMERASE"/>
    <property type="match status" value="1"/>
</dbReference>
<evidence type="ECO:0000256" key="9">
    <source>
        <dbReference type="ARBA" id="ARBA00061210"/>
    </source>
</evidence>
<reference evidence="14" key="2">
    <citation type="submission" date="2020-09" db="EMBL/GenBank/DDBJ databases">
        <authorList>
            <person name="Sun Q."/>
            <person name="Kim S."/>
        </authorList>
    </citation>
    <scope>NUCLEOTIDE SEQUENCE</scope>
    <source>
        <strain evidence="14">KCTC 23732</strain>
    </source>
</reference>
<dbReference type="SUPFAM" id="SSF111337">
    <property type="entry name" value="QueA-like"/>
    <property type="match status" value="1"/>
</dbReference>
<evidence type="ECO:0000256" key="1">
    <source>
        <dbReference type="ARBA" id="ARBA00004496"/>
    </source>
</evidence>
<evidence type="ECO:0000256" key="12">
    <source>
        <dbReference type="ARBA" id="ARBA00076160"/>
    </source>
</evidence>
<evidence type="ECO:0000313" key="14">
    <source>
        <dbReference type="EMBL" id="GGW89595.1"/>
    </source>
</evidence>
<evidence type="ECO:0000256" key="7">
    <source>
        <dbReference type="ARBA" id="ARBA00022785"/>
    </source>
</evidence>
<dbReference type="InterPro" id="IPR036100">
    <property type="entry name" value="QueA_sf"/>
</dbReference>
<dbReference type="EC" id="2.4.99.17" evidence="10 13"/>
<comment type="catalytic activity">
    <reaction evidence="8 13">
        <text>7-aminomethyl-7-carbaguanosine(34) in tRNA + S-adenosyl-L-methionine = epoxyqueuosine(34) in tRNA + adenine + L-methionine + 2 H(+)</text>
        <dbReference type="Rhea" id="RHEA:32155"/>
        <dbReference type="Rhea" id="RHEA-COMP:10342"/>
        <dbReference type="Rhea" id="RHEA-COMP:18582"/>
        <dbReference type="ChEBI" id="CHEBI:15378"/>
        <dbReference type="ChEBI" id="CHEBI:16708"/>
        <dbReference type="ChEBI" id="CHEBI:57844"/>
        <dbReference type="ChEBI" id="CHEBI:59789"/>
        <dbReference type="ChEBI" id="CHEBI:82833"/>
        <dbReference type="ChEBI" id="CHEBI:194443"/>
        <dbReference type="EC" id="2.4.99.17"/>
    </reaction>
</comment>
<keyword evidence="15" id="KW-1185">Reference proteome</keyword>
<dbReference type="Gene3D" id="2.40.10.240">
    <property type="entry name" value="QueA-like"/>
    <property type="match status" value="1"/>
</dbReference>
<evidence type="ECO:0000256" key="3">
    <source>
        <dbReference type="ARBA" id="ARBA00011245"/>
    </source>
</evidence>
<dbReference type="GO" id="GO:0005737">
    <property type="term" value="C:cytoplasm"/>
    <property type="evidence" value="ECO:0007669"/>
    <property type="project" value="UniProtKB-SubCell"/>
</dbReference>
<dbReference type="HAMAP" id="MF_00113">
    <property type="entry name" value="QueA"/>
    <property type="match status" value="1"/>
</dbReference>
<sequence>MYQINNTLTVADFNYELPQALIAQTPPASRGQSRLLHIDPQDRFHDLAFPDIVNLLKPNDLLVFNNTKVIKARLHGQKQSGGKIEALIERITEPTRALAHLKSSKSPKAGTRLVFENAFEAEVLGREGELFDLRFPKNVLDLLDQYGATPLPPYIQHEADSSDEQRYQTVYAREPGAVAAPTAGLHFDDALLQKIKAAGIDCTFVTLHVGAGTFQPVRVEQLKDHTMHAEWYTVGQETVEAILQTRANGGRVIAVGTTSVRALESAAHQGGLAGPKCPRAHSADTRLFITPGYEFQVIDGLLTNFHLPQSTLLMLVSALCGLDTMRQAYQHAIKQQYRFFSYGDAMFIAPRA</sequence>
<comment type="function">
    <text evidence="13">Transfers and isomerizes the ribose moiety from AdoMet to the 7-aminomethyl group of 7-deazaguanine (preQ1-tRNA) to give epoxyqueuosine (oQ-tRNA).</text>
</comment>
<dbReference type="InterPro" id="IPR003699">
    <property type="entry name" value="QueA"/>
</dbReference>
<evidence type="ECO:0000256" key="5">
    <source>
        <dbReference type="ARBA" id="ARBA00022679"/>
    </source>
</evidence>
<evidence type="ECO:0000256" key="8">
    <source>
        <dbReference type="ARBA" id="ARBA00052751"/>
    </source>
</evidence>
<dbReference type="FunFam" id="3.40.1780.10:FF:000001">
    <property type="entry name" value="S-adenosylmethionine:tRNA ribosyltransferase-isomerase"/>
    <property type="match status" value="1"/>
</dbReference>
<organism evidence="14 15">
    <name type="scientific">Advenella faeciporci</name>
    <dbReference type="NCBI Taxonomy" id="797535"/>
    <lineage>
        <taxon>Bacteria</taxon>
        <taxon>Pseudomonadati</taxon>
        <taxon>Pseudomonadota</taxon>
        <taxon>Betaproteobacteria</taxon>
        <taxon>Burkholderiales</taxon>
        <taxon>Alcaligenaceae</taxon>
    </lineage>
</organism>
<dbReference type="InterPro" id="IPR042119">
    <property type="entry name" value="QueA_dom2"/>
</dbReference>
<dbReference type="PANTHER" id="PTHR30307">
    <property type="entry name" value="S-ADENOSYLMETHIONINE:TRNA RIBOSYLTRANSFERASE-ISOMERASE"/>
    <property type="match status" value="1"/>
</dbReference>
<accession>A0A918JMG4</accession>
<comment type="subunit">
    <text evidence="3 13">Monomer.</text>
</comment>
<protein>
    <recommendedName>
        <fullName evidence="11 13">S-adenosylmethionine:tRNA ribosyltransferase-isomerase</fullName>
        <ecNumber evidence="10 13">2.4.99.17</ecNumber>
    </recommendedName>
    <alternativeName>
        <fullName evidence="12 13">Queuosine biosynthesis protein QueA</fullName>
    </alternativeName>
</protein>
<reference evidence="14" key="1">
    <citation type="journal article" date="2014" name="Int. J. Syst. Evol. Microbiol.">
        <title>Complete genome sequence of Corynebacterium casei LMG S-19264T (=DSM 44701T), isolated from a smear-ripened cheese.</title>
        <authorList>
            <consortium name="US DOE Joint Genome Institute (JGI-PGF)"/>
            <person name="Walter F."/>
            <person name="Albersmeier A."/>
            <person name="Kalinowski J."/>
            <person name="Ruckert C."/>
        </authorList>
    </citation>
    <scope>NUCLEOTIDE SEQUENCE</scope>
    <source>
        <strain evidence="14">KCTC 23732</strain>
    </source>
</reference>